<dbReference type="Pfam" id="PF13671">
    <property type="entry name" value="AAA_33"/>
    <property type="match status" value="1"/>
</dbReference>
<dbReference type="InterPro" id="IPR027417">
    <property type="entry name" value="P-loop_NTPase"/>
</dbReference>
<dbReference type="NCBIfam" id="NF005252">
    <property type="entry name" value="PRK06762.1-3"/>
    <property type="match status" value="1"/>
</dbReference>
<keyword evidence="1" id="KW-0808">Transferase</keyword>
<accession>A0ABT4UZE1</accession>
<evidence type="ECO:0000313" key="2">
    <source>
        <dbReference type="Proteomes" id="UP001210380"/>
    </source>
</evidence>
<dbReference type="NCBIfam" id="NF005255">
    <property type="entry name" value="PRK06762.2-2"/>
    <property type="match status" value="1"/>
</dbReference>
<reference evidence="1 2" key="1">
    <citation type="submission" date="2022-11" db="EMBL/GenBank/DDBJ databases">
        <title>Draft genome sequence of Saccharopolyspora sp. WRP15-2 isolated from rhizosphere soils of wild rice in Thailand.</title>
        <authorList>
            <person name="Duangmal K."/>
            <person name="Kammanee S."/>
            <person name="Muangham S."/>
        </authorList>
    </citation>
    <scope>NUCLEOTIDE SEQUENCE [LARGE SCALE GENOMIC DNA]</scope>
    <source>
        <strain evidence="1 2">WRP15-2</strain>
    </source>
</reference>
<evidence type="ECO:0000313" key="1">
    <source>
        <dbReference type="EMBL" id="MDA3627087.1"/>
    </source>
</evidence>
<comment type="caution">
    <text evidence="1">The sequence shown here is derived from an EMBL/GenBank/DDBJ whole genome shotgun (WGS) entry which is preliminary data.</text>
</comment>
<organism evidence="1 2">
    <name type="scientific">Saccharopolyspora oryzae</name>
    <dbReference type="NCBI Taxonomy" id="2997343"/>
    <lineage>
        <taxon>Bacteria</taxon>
        <taxon>Bacillati</taxon>
        <taxon>Actinomycetota</taxon>
        <taxon>Actinomycetes</taxon>
        <taxon>Pseudonocardiales</taxon>
        <taxon>Pseudonocardiaceae</taxon>
        <taxon>Saccharopolyspora</taxon>
    </lineage>
</organism>
<keyword evidence="2" id="KW-1185">Reference proteome</keyword>
<dbReference type="Gene3D" id="3.40.50.300">
    <property type="entry name" value="P-loop containing nucleotide triphosphate hydrolases"/>
    <property type="match status" value="1"/>
</dbReference>
<dbReference type="GO" id="GO:0016301">
    <property type="term" value="F:kinase activity"/>
    <property type="evidence" value="ECO:0007669"/>
    <property type="project" value="UniProtKB-KW"/>
</dbReference>
<gene>
    <name evidence="1" type="ORF">OU415_16705</name>
</gene>
<protein>
    <submittedName>
        <fullName evidence="1">Kinase</fullName>
    </submittedName>
</protein>
<keyword evidence="1" id="KW-0418">Kinase</keyword>
<name>A0ABT4UZE1_9PSEU</name>
<dbReference type="EMBL" id="JAQGLA010000023">
    <property type="protein sequence ID" value="MDA3627087.1"/>
    <property type="molecule type" value="Genomic_DNA"/>
</dbReference>
<dbReference type="SUPFAM" id="SSF52540">
    <property type="entry name" value="P-loop containing nucleoside triphosphate hydrolases"/>
    <property type="match status" value="1"/>
</dbReference>
<proteinExistence type="predicted"/>
<dbReference type="RefSeq" id="WP_270949729.1">
    <property type="nucleotide sequence ID" value="NZ_JAQGLA010000023.1"/>
</dbReference>
<dbReference type="Proteomes" id="UP001210380">
    <property type="component" value="Unassembled WGS sequence"/>
</dbReference>
<sequence length="180" mass="20094">MGLVGSSRTRLVVIRGNSGSGKSSVATAVREALGRTCALVPQDVMRRTVLKERDVANGFNIGLISTVARYALDCGYHVIVEGILTAQRYATMLTQLARDHRGTTAFYYLDVSFEETLRRHETRPKAAEFGPEEMRAWYREHDVLRLPAEQVIPETSSLEQTTHRILAEAFGEQPRNATKS</sequence>